<keyword evidence="2" id="KW-0813">Transport</keyword>
<reference evidence="10" key="1">
    <citation type="journal article" date="2014" name="Int. J. Syst. Evol. Microbiol.">
        <title>Complete genome sequence of Corynebacterium casei LMG S-19264T (=DSM 44701T), isolated from a smear-ripened cheese.</title>
        <authorList>
            <consortium name="US DOE Joint Genome Institute (JGI-PGF)"/>
            <person name="Walter F."/>
            <person name="Albersmeier A."/>
            <person name="Kalinowski J."/>
            <person name="Ruckert C."/>
        </authorList>
    </citation>
    <scope>NUCLEOTIDE SEQUENCE</scope>
    <source>
        <strain evidence="10">JCM 4369</strain>
    </source>
</reference>
<protein>
    <submittedName>
        <fullName evidence="10">MFS transporter</fullName>
    </submittedName>
</protein>
<dbReference type="InterPro" id="IPR036259">
    <property type="entry name" value="MFS_trans_sf"/>
</dbReference>
<dbReference type="CDD" id="cd17321">
    <property type="entry name" value="MFS_MMR_MDR_like"/>
    <property type="match status" value="1"/>
</dbReference>
<dbReference type="Proteomes" id="UP000618795">
    <property type="component" value="Unassembled WGS sequence"/>
</dbReference>
<dbReference type="AlphaFoldDB" id="A0A918I619"/>
<feature type="transmembrane region" description="Helical" evidence="8">
    <location>
        <begin position="411"/>
        <end position="432"/>
    </location>
</feature>
<keyword evidence="11" id="KW-1185">Reference proteome</keyword>
<evidence type="ECO:0000256" key="7">
    <source>
        <dbReference type="SAM" id="MobiDB-lite"/>
    </source>
</evidence>
<keyword evidence="3 8" id="KW-0812">Transmembrane</keyword>
<evidence type="ECO:0000256" key="5">
    <source>
        <dbReference type="ARBA" id="ARBA00023136"/>
    </source>
</evidence>
<dbReference type="GO" id="GO:0022857">
    <property type="term" value="F:transmembrane transporter activity"/>
    <property type="evidence" value="ECO:0007669"/>
    <property type="project" value="InterPro"/>
</dbReference>
<evidence type="ECO:0000256" key="3">
    <source>
        <dbReference type="ARBA" id="ARBA00022692"/>
    </source>
</evidence>
<dbReference type="PRINTS" id="PR01036">
    <property type="entry name" value="TCRTETB"/>
</dbReference>
<evidence type="ECO:0000256" key="4">
    <source>
        <dbReference type="ARBA" id="ARBA00022989"/>
    </source>
</evidence>
<feature type="transmembrane region" description="Helical" evidence="8">
    <location>
        <begin position="307"/>
        <end position="326"/>
    </location>
</feature>
<dbReference type="PANTHER" id="PTHR42718:SF9">
    <property type="entry name" value="MAJOR FACILITATOR SUPERFAMILY MULTIDRUG TRANSPORTER MFSC"/>
    <property type="match status" value="1"/>
</dbReference>
<organism evidence="10 11">
    <name type="scientific">Streptomyces filipinensis</name>
    <dbReference type="NCBI Taxonomy" id="66887"/>
    <lineage>
        <taxon>Bacteria</taxon>
        <taxon>Bacillati</taxon>
        <taxon>Actinomycetota</taxon>
        <taxon>Actinomycetes</taxon>
        <taxon>Kitasatosporales</taxon>
        <taxon>Streptomycetaceae</taxon>
        <taxon>Streptomyces</taxon>
    </lineage>
</organism>
<dbReference type="PROSITE" id="PS50850">
    <property type="entry name" value="MFS"/>
    <property type="match status" value="1"/>
</dbReference>
<proteinExistence type="predicted"/>
<gene>
    <name evidence="10" type="ORF">GCM10010260_06120</name>
</gene>
<feature type="domain" description="Major facilitator superfamily (MFS) profile" evidence="9">
    <location>
        <begin position="92"/>
        <end position="521"/>
    </location>
</feature>
<feature type="transmembrane region" description="Helical" evidence="8">
    <location>
        <begin position="162"/>
        <end position="183"/>
    </location>
</feature>
<evidence type="ECO:0000313" key="10">
    <source>
        <dbReference type="EMBL" id="GGU76659.1"/>
    </source>
</evidence>
<dbReference type="Gene3D" id="1.20.1720.10">
    <property type="entry name" value="Multidrug resistance protein D"/>
    <property type="match status" value="1"/>
</dbReference>
<reference evidence="10" key="2">
    <citation type="submission" date="2020-09" db="EMBL/GenBank/DDBJ databases">
        <authorList>
            <person name="Sun Q."/>
            <person name="Ohkuma M."/>
        </authorList>
    </citation>
    <scope>NUCLEOTIDE SEQUENCE</scope>
    <source>
        <strain evidence="10">JCM 4369</strain>
    </source>
</reference>
<dbReference type="Gene3D" id="1.20.1250.20">
    <property type="entry name" value="MFS general substrate transporter like domains"/>
    <property type="match status" value="1"/>
</dbReference>
<feature type="transmembrane region" description="Helical" evidence="8">
    <location>
        <begin position="347"/>
        <end position="367"/>
    </location>
</feature>
<keyword evidence="6" id="KW-0046">Antibiotic resistance</keyword>
<feature type="transmembrane region" description="Helical" evidence="8">
    <location>
        <begin position="486"/>
        <end position="516"/>
    </location>
</feature>
<feature type="transmembrane region" description="Helical" evidence="8">
    <location>
        <begin position="379"/>
        <end position="399"/>
    </location>
</feature>
<dbReference type="InterPro" id="IPR020846">
    <property type="entry name" value="MFS_dom"/>
</dbReference>
<sequence>MLGDRDEGAQITGVHGGKGNQPIGLPDGAIAITVSRRPRPPGHAAPMTTADSTARPAAPPAGSPSGEAAGSTRAHTAANVSGRTAGRISRLTFAGIALGNLLVLLDTSILNVAVPDIQTSLHPAAAALPWTVDAYTVVFAGLLLTGGVIADRWGARRVYTRALGLFAVLSTACALAPGAGALIAGRALLGAAGAGLVPASVALLIHLHPDPARRTRAIGAWTALSGLGAAAGPVLGGALVELGGWRLVFLVNPPLALAALLLARRLPVPPVRADRALDRPGLTLSTAGLCLLTFGLVEAGIEGWGAPLALVPLAAALGCFAAVAAVERRAAAPVLPPALLALPKVRAAMAAAAVSCFAYFGGMYQLAVWLQHTYRLTPLHAGLAALPMALPVCVMPFFTGRLVARHGPRPVLLTGMSAAVAAGVLLACAGGPHPPLPLIVAAELALAATGTLSIPGAAAAVAVAAPPEYAATSQGALNGIRQAGSALGVAVLGTLGSLAASGYVLVVVGACAVLLVGATGA</sequence>
<keyword evidence="4 8" id="KW-1133">Transmembrane helix</keyword>
<evidence type="ECO:0000256" key="1">
    <source>
        <dbReference type="ARBA" id="ARBA00004651"/>
    </source>
</evidence>
<feature type="transmembrane region" description="Helical" evidence="8">
    <location>
        <begin position="91"/>
        <end position="114"/>
    </location>
</feature>
<evidence type="ECO:0000256" key="6">
    <source>
        <dbReference type="ARBA" id="ARBA00023251"/>
    </source>
</evidence>
<evidence type="ECO:0000313" key="11">
    <source>
        <dbReference type="Proteomes" id="UP000618795"/>
    </source>
</evidence>
<feature type="region of interest" description="Disordered" evidence="7">
    <location>
        <begin position="1"/>
        <end position="79"/>
    </location>
</feature>
<dbReference type="GO" id="GO:0005886">
    <property type="term" value="C:plasma membrane"/>
    <property type="evidence" value="ECO:0007669"/>
    <property type="project" value="UniProtKB-SubCell"/>
</dbReference>
<name>A0A918I619_9ACTN</name>
<evidence type="ECO:0000259" key="9">
    <source>
        <dbReference type="PROSITE" id="PS50850"/>
    </source>
</evidence>
<dbReference type="Pfam" id="PF07690">
    <property type="entry name" value="MFS_1"/>
    <property type="match status" value="1"/>
</dbReference>
<feature type="transmembrane region" description="Helical" evidence="8">
    <location>
        <begin position="134"/>
        <end position="150"/>
    </location>
</feature>
<dbReference type="EMBL" id="BMTD01000001">
    <property type="protein sequence ID" value="GGU76659.1"/>
    <property type="molecule type" value="Genomic_DNA"/>
</dbReference>
<dbReference type="PANTHER" id="PTHR42718">
    <property type="entry name" value="MAJOR FACILITATOR SUPERFAMILY MULTIDRUG TRANSPORTER MFSC"/>
    <property type="match status" value="1"/>
</dbReference>
<evidence type="ECO:0000256" key="8">
    <source>
        <dbReference type="SAM" id="Phobius"/>
    </source>
</evidence>
<keyword evidence="5 8" id="KW-0472">Membrane</keyword>
<feature type="transmembrane region" description="Helical" evidence="8">
    <location>
        <begin position="444"/>
        <end position="465"/>
    </location>
</feature>
<accession>A0A918I619</accession>
<dbReference type="SUPFAM" id="SSF103473">
    <property type="entry name" value="MFS general substrate transporter"/>
    <property type="match status" value="1"/>
</dbReference>
<feature type="transmembrane region" description="Helical" evidence="8">
    <location>
        <begin position="189"/>
        <end position="207"/>
    </location>
</feature>
<comment type="subcellular location">
    <subcellularLocation>
        <location evidence="1">Cell membrane</location>
        <topology evidence="1">Multi-pass membrane protein</topology>
    </subcellularLocation>
</comment>
<dbReference type="InterPro" id="IPR011701">
    <property type="entry name" value="MFS"/>
</dbReference>
<comment type="caution">
    <text evidence="10">The sequence shown here is derived from an EMBL/GenBank/DDBJ whole genome shotgun (WGS) entry which is preliminary data.</text>
</comment>
<evidence type="ECO:0000256" key="2">
    <source>
        <dbReference type="ARBA" id="ARBA00022448"/>
    </source>
</evidence>
<feature type="transmembrane region" description="Helical" evidence="8">
    <location>
        <begin position="219"/>
        <end position="239"/>
    </location>
</feature>
<dbReference type="GO" id="GO:0046677">
    <property type="term" value="P:response to antibiotic"/>
    <property type="evidence" value="ECO:0007669"/>
    <property type="project" value="UniProtKB-KW"/>
</dbReference>